<dbReference type="EMBL" id="CP002417">
    <property type="protein sequence ID" value="ADU39649.1"/>
    <property type="molecule type" value="Genomic_DNA"/>
</dbReference>
<dbReference type="RefSeq" id="WP_013543850.1">
    <property type="nucleotide sequence ID" value="NC_014931.1"/>
</dbReference>
<dbReference type="eggNOG" id="COG3762">
    <property type="taxonomic scope" value="Bacteria"/>
</dbReference>
<feature type="domain" description="TPM" evidence="1">
    <location>
        <begin position="31"/>
        <end position="153"/>
    </location>
</feature>
<evidence type="ECO:0000259" key="1">
    <source>
        <dbReference type="Pfam" id="PF04536"/>
    </source>
</evidence>
<dbReference type="Gene3D" id="3.10.310.50">
    <property type="match status" value="1"/>
</dbReference>
<dbReference type="HOGENOM" id="CLU_086382_1_0_4"/>
<evidence type="ECO:0000313" key="3">
    <source>
        <dbReference type="Proteomes" id="UP000008917"/>
    </source>
</evidence>
<dbReference type="OrthoDB" id="5683663at2"/>
<dbReference type="PANTHER" id="PTHR30373:SF8">
    <property type="entry name" value="BLL7265 PROTEIN"/>
    <property type="match status" value="1"/>
</dbReference>
<dbReference type="InterPro" id="IPR007621">
    <property type="entry name" value="TPM_dom"/>
</dbReference>
<gene>
    <name evidence="2" type="ordered locus">Varpa_5494</name>
</gene>
<dbReference type="PANTHER" id="PTHR30373">
    <property type="entry name" value="UPF0603 PROTEIN YGCG"/>
    <property type="match status" value="1"/>
</dbReference>
<dbReference type="KEGG" id="vpe:Varpa_5494"/>
<protein>
    <recommendedName>
        <fullName evidence="1">TPM domain-containing protein</fullName>
    </recommendedName>
</protein>
<reference evidence="3" key="1">
    <citation type="submission" date="2010-12" db="EMBL/GenBank/DDBJ databases">
        <title>Complete sequence of Variovorax paradoxus EPS.</title>
        <authorList>
            <consortium name="US DOE Joint Genome Institute"/>
            <person name="Lucas S."/>
            <person name="Copeland A."/>
            <person name="Lapidus A."/>
            <person name="Cheng J.-F."/>
            <person name="Goodwin L."/>
            <person name="Pitluck S."/>
            <person name="Teshima H."/>
            <person name="Detter J.C."/>
            <person name="Han C."/>
            <person name="Tapia R."/>
            <person name="Land M."/>
            <person name="Hauser L."/>
            <person name="Kyrpides N."/>
            <person name="Ivanova N."/>
            <person name="Ovchinnikova G."/>
            <person name="Orwin P."/>
            <person name="Han J.-I.G."/>
            <person name="Woyke T."/>
        </authorList>
    </citation>
    <scope>NUCLEOTIDE SEQUENCE [LARGE SCALE GENOMIC DNA]</scope>
    <source>
        <strain evidence="3">EPS</strain>
    </source>
</reference>
<organism evidence="2 3">
    <name type="scientific">Variovorax paradoxus (strain EPS)</name>
    <dbReference type="NCBI Taxonomy" id="595537"/>
    <lineage>
        <taxon>Bacteria</taxon>
        <taxon>Pseudomonadati</taxon>
        <taxon>Pseudomonadota</taxon>
        <taxon>Betaproteobacteria</taxon>
        <taxon>Burkholderiales</taxon>
        <taxon>Comamonadaceae</taxon>
        <taxon>Variovorax</taxon>
    </lineage>
</organism>
<dbReference type="STRING" id="595537.Varpa_5494"/>
<sequence length="178" mass="19975">MATATAEPALFSKLGRIWRHRWTDEAAVRRVLPADVLQRLAARVAASERRHSGEVRICVEAGLPMSYLWRHAPPRERAVTLFGKLRVWDTEHNNGVLIYLLLAEHAIEIVADRGIDSRVDDAEWAAMAQRMGAAFREGRFEDGLTQALEEMSALLVAHFPLAEDEADTNELPDEPVVL</sequence>
<name>E6V9G5_VARPE</name>
<reference evidence="2 3" key="2">
    <citation type="journal article" date="2013" name="Genome Announc.">
        <title>Genome of the Root-Associated Plant Growth-Promoting Bacterium Variovorax paradoxus Strain EPS.</title>
        <authorList>
            <person name="Han J.I."/>
            <person name="Spain J.C."/>
            <person name="Leadbetter J.R."/>
            <person name="Ovchinnikova G."/>
            <person name="Goodwin L.A."/>
            <person name="Han C.S."/>
            <person name="Woyke T."/>
            <person name="Davenport K.W."/>
            <person name="Orwin P.M."/>
        </authorList>
    </citation>
    <scope>NUCLEOTIDE SEQUENCE [LARGE SCALE GENOMIC DNA]</scope>
    <source>
        <strain evidence="2 3">EPS</strain>
    </source>
</reference>
<accession>E6V9G5</accession>
<dbReference type="AlphaFoldDB" id="E6V9G5"/>
<proteinExistence type="predicted"/>
<dbReference type="Pfam" id="PF04536">
    <property type="entry name" value="TPM_phosphatase"/>
    <property type="match status" value="1"/>
</dbReference>
<dbReference type="Proteomes" id="UP000008917">
    <property type="component" value="Chromosome"/>
</dbReference>
<evidence type="ECO:0000313" key="2">
    <source>
        <dbReference type="EMBL" id="ADU39649.1"/>
    </source>
</evidence>